<accession>A0ABR8A0D6</accession>
<sequence length="293" mass="32113">MANLNNTASNYSQDLPESQQRKEKKSIAPKILIGIAFLYLGLVLLIPASNVFVQAFAKGLTPLLDSFKREDFLTAIKLTVSLAVVALPLNTIFGLSAAWAIARNKFPGKALLLSIIDLPFSISPVVAGLMIVLLYGRLGWFGSFLEANNIKVVFAFPGMLLATIFVSMPFIAREVIPVLDEMGTEQEEAARTLGANDWQIFWKVVIPNIRWGLLYGLVLTNARAMGEFGAVSVVSGNIAAKTQSLPLFVEEAYKNYENEVAYSAAVLLALLAVVTLVLKEILERKTHNPNERE</sequence>
<feature type="transmembrane region" description="Helical" evidence="9">
    <location>
        <begin position="154"/>
        <end position="172"/>
    </location>
</feature>
<evidence type="ECO:0000256" key="6">
    <source>
        <dbReference type="ARBA" id="ARBA00023032"/>
    </source>
</evidence>
<dbReference type="Pfam" id="PF00528">
    <property type="entry name" value="BPD_transp_1"/>
    <property type="match status" value="1"/>
</dbReference>
<dbReference type="EMBL" id="JACJQB010000049">
    <property type="protein sequence ID" value="MBD2189716.1"/>
    <property type="molecule type" value="Genomic_DNA"/>
</dbReference>
<evidence type="ECO:0000313" key="12">
    <source>
        <dbReference type="Proteomes" id="UP000642094"/>
    </source>
</evidence>
<keyword evidence="4 9" id="KW-0812">Transmembrane</keyword>
<name>A0ABR8A0D6_9CYAN</name>
<dbReference type="RefSeq" id="WP_190404537.1">
    <property type="nucleotide sequence ID" value="NZ_JACJQB010000049.1"/>
</dbReference>
<feature type="transmembrane region" description="Helical" evidence="9">
    <location>
        <begin position="72"/>
        <end position="99"/>
    </location>
</feature>
<dbReference type="InterPro" id="IPR000515">
    <property type="entry name" value="MetI-like"/>
</dbReference>
<comment type="subcellular location">
    <subcellularLocation>
        <location evidence="1">Membrane</location>
        <topology evidence="1">Multi-pass membrane protein</topology>
    </subcellularLocation>
</comment>
<feature type="transmembrane region" description="Helical" evidence="9">
    <location>
        <begin position="111"/>
        <end position="134"/>
    </location>
</feature>
<evidence type="ECO:0000259" key="10">
    <source>
        <dbReference type="PROSITE" id="PS50928"/>
    </source>
</evidence>
<proteinExistence type="predicted"/>
<dbReference type="PROSITE" id="PS50928">
    <property type="entry name" value="ABC_TM1"/>
    <property type="match status" value="1"/>
</dbReference>
<dbReference type="Gene3D" id="1.10.3720.10">
    <property type="entry name" value="MetI-like"/>
    <property type="match status" value="1"/>
</dbReference>
<feature type="transmembrane region" description="Helical" evidence="9">
    <location>
        <begin position="31"/>
        <end position="52"/>
    </location>
</feature>
<organism evidence="11 12">
    <name type="scientific">Pseudanabaena mucicola FACHB-723</name>
    <dbReference type="NCBI Taxonomy" id="2692860"/>
    <lineage>
        <taxon>Bacteria</taxon>
        <taxon>Bacillati</taxon>
        <taxon>Cyanobacteriota</taxon>
        <taxon>Cyanophyceae</taxon>
        <taxon>Pseudanabaenales</taxon>
        <taxon>Pseudanabaenaceae</taxon>
        <taxon>Pseudanabaena</taxon>
    </lineage>
</organism>
<evidence type="ECO:0000313" key="11">
    <source>
        <dbReference type="EMBL" id="MBD2189716.1"/>
    </source>
</evidence>
<comment type="function">
    <text evidence="8">Part of the ABC transporter complex CysAWTP (TC 3.A.1.6.1) involved in sulfate/thiosulfate import. Probably responsible for the translocation of the substrate across the membrane.</text>
</comment>
<dbReference type="NCBIfam" id="TIGR00969">
    <property type="entry name" value="3a0106s02"/>
    <property type="match status" value="1"/>
</dbReference>
<dbReference type="Proteomes" id="UP000642094">
    <property type="component" value="Unassembled WGS sequence"/>
</dbReference>
<protein>
    <submittedName>
        <fullName evidence="11">Sulfate ABC transporter permease subunit CysW</fullName>
    </submittedName>
</protein>
<evidence type="ECO:0000256" key="8">
    <source>
        <dbReference type="ARBA" id="ARBA00025323"/>
    </source>
</evidence>
<evidence type="ECO:0000256" key="9">
    <source>
        <dbReference type="SAM" id="Phobius"/>
    </source>
</evidence>
<dbReference type="SUPFAM" id="SSF161098">
    <property type="entry name" value="MetI-like"/>
    <property type="match status" value="1"/>
</dbReference>
<evidence type="ECO:0000256" key="7">
    <source>
        <dbReference type="ARBA" id="ARBA00023136"/>
    </source>
</evidence>
<dbReference type="CDD" id="cd06261">
    <property type="entry name" value="TM_PBP2"/>
    <property type="match status" value="1"/>
</dbReference>
<evidence type="ECO:0000256" key="3">
    <source>
        <dbReference type="ARBA" id="ARBA00022448"/>
    </source>
</evidence>
<comment type="caution">
    <text evidence="11">The sequence shown here is derived from an EMBL/GenBank/DDBJ whole genome shotgun (WGS) entry which is preliminary data.</text>
</comment>
<evidence type="ECO:0000256" key="2">
    <source>
        <dbReference type="ARBA" id="ARBA00011779"/>
    </source>
</evidence>
<keyword evidence="7 9" id="KW-0472">Membrane</keyword>
<dbReference type="InterPro" id="IPR035906">
    <property type="entry name" value="MetI-like_sf"/>
</dbReference>
<comment type="subunit">
    <text evidence="2">The complex is composed of two ATP-binding proteins (CysA), two transmembrane proteins (CysT and CysW) and a solute-binding protein (CysP).</text>
</comment>
<gene>
    <name evidence="11" type="primary">cysW</name>
    <name evidence="11" type="ORF">H6F41_16415</name>
</gene>
<keyword evidence="6" id="KW-0764">Sulfate transport</keyword>
<feature type="domain" description="ABC transmembrane type-1" evidence="10">
    <location>
        <begin position="76"/>
        <end position="279"/>
    </location>
</feature>
<dbReference type="NCBIfam" id="TIGR02140">
    <property type="entry name" value="permease_CysW"/>
    <property type="match status" value="1"/>
</dbReference>
<keyword evidence="12" id="KW-1185">Reference proteome</keyword>
<keyword evidence="3" id="KW-0813">Transport</keyword>
<dbReference type="InterPro" id="IPR005667">
    <property type="entry name" value="Sulph_transpt2"/>
</dbReference>
<dbReference type="PANTHER" id="PTHR30406">
    <property type="entry name" value="SULFATE TRANSPORT SYSTEM PERMEASE PROTEIN"/>
    <property type="match status" value="1"/>
</dbReference>
<dbReference type="PANTHER" id="PTHR30406:SF1">
    <property type="entry name" value="SULFATE TRANSPORT SYSTEM PERMEASE PROTEIN CYSW"/>
    <property type="match status" value="1"/>
</dbReference>
<reference evidence="11 12" key="1">
    <citation type="journal article" date="2020" name="ISME J.">
        <title>Comparative genomics reveals insights into cyanobacterial evolution and habitat adaptation.</title>
        <authorList>
            <person name="Chen M.Y."/>
            <person name="Teng W.K."/>
            <person name="Zhao L."/>
            <person name="Hu C.X."/>
            <person name="Zhou Y.K."/>
            <person name="Han B.P."/>
            <person name="Song L.R."/>
            <person name="Shu W.S."/>
        </authorList>
    </citation>
    <scope>NUCLEOTIDE SEQUENCE [LARGE SCALE GENOMIC DNA]</scope>
    <source>
        <strain evidence="11 12">FACHB-723</strain>
    </source>
</reference>
<keyword evidence="5 9" id="KW-1133">Transmembrane helix</keyword>
<feature type="transmembrane region" description="Helical" evidence="9">
    <location>
        <begin position="260"/>
        <end position="278"/>
    </location>
</feature>
<evidence type="ECO:0000256" key="5">
    <source>
        <dbReference type="ARBA" id="ARBA00022989"/>
    </source>
</evidence>
<dbReference type="InterPro" id="IPR011866">
    <property type="entry name" value="CysW_permease"/>
</dbReference>
<evidence type="ECO:0000256" key="4">
    <source>
        <dbReference type="ARBA" id="ARBA00022692"/>
    </source>
</evidence>
<evidence type="ECO:0000256" key="1">
    <source>
        <dbReference type="ARBA" id="ARBA00004141"/>
    </source>
</evidence>